<sequence length="426" mass="48829">MFVDSWVRLRETEARRRHERVLSVRRFGFGKPRHEMRHRRIPSVRRFGFGKPRYEGSTEGFRRFVGSASGNRSSKEARKGSVDSWVWFKKTKARMKHGRVPSVRRFGFGKPRYEGSTEGFRRFAGSASGNRGTKEAQKGSVDSWVWFKKTKARMRHGRVPSVRRFGFGKPRYEGSTEGFHRFAGSTSGNRGSTSGNRGTKEARKGSVVSQVRFRETEVVPEPHDFGLEKKALLNSMSVGVLKDSLAMCDCSNPHHVEIWIMKHYNIQESWCKEFIIEKSVTVKGQYFTYDPKFGSFKNLNICKIKSAICAVGHIPSFVSPADVAKGERCTVYYKHKRTEILDRMWEHMKGRSSGCAAHKQLHVHRNPNDPLGEECLLKLKMLPGITEGDPLHMFGAMILVKCDTRKEFMGLASDEIRLAWLKEKMR</sequence>
<name>A0AAV6KH58_9ERIC</name>
<dbReference type="AlphaFoldDB" id="A0AAV6KH58"/>
<reference evidence="2" key="1">
    <citation type="submission" date="2020-08" db="EMBL/GenBank/DDBJ databases">
        <title>Plant Genome Project.</title>
        <authorList>
            <person name="Zhang R.-G."/>
        </authorList>
    </citation>
    <scope>NUCLEOTIDE SEQUENCE</scope>
    <source>
        <strain evidence="2">WSP0</strain>
        <tissue evidence="2">Leaf</tissue>
    </source>
</reference>
<gene>
    <name evidence="2" type="ORF">RHGRI_009906</name>
</gene>
<protein>
    <recommendedName>
        <fullName evidence="4">F-box associated domain-containing protein</fullName>
    </recommendedName>
</protein>
<accession>A0AAV6KH58</accession>
<evidence type="ECO:0000256" key="1">
    <source>
        <dbReference type="SAM" id="MobiDB-lite"/>
    </source>
</evidence>
<evidence type="ECO:0000313" key="3">
    <source>
        <dbReference type="Proteomes" id="UP000823749"/>
    </source>
</evidence>
<feature type="region of interest" description="Disordered" evidence="1">
    <location>
        <begin position="179"/>
        <end position="205"/>
    </location>
</feature>
<dbReference type="EMBL" id="JACTNZ010000004">
    <property type="protein sequence ID" value="KAG5551639.1"/>
    <property type="molecule type" value="Genomic_DNA"/>
</dbReference>
<organism evidence="2 3">
    <name type="scientific">Rhododendron griersonianum</name>
    <dbReference type="NCBI Taxonomy" id="479676"/>
    <lineage>
        <taxon>Eukaryota</taxon>
        <taxon>Viridiplantae</taxon>
        <taxon>Streptophyta</taxon>
        <taxon>Embryophyta</taxon>
        <taxon>Tracheophyta</taxon>
        <taxon>Spermatophyta</taxon>
        <taxon>Magnoliopsida</taxon>
        <taxon>eudicotyledons</taxon>
        <taxon>Gunneridae</taxon>
        <taxon>Pentapetalae</taxon>
        <taxon>asterids</taxon>
        <taxon>Ericales</taxon>
        <taxon>Ericaceae</taxon>
        <taxon>Ericoideae</taxon>
        <taxon>Rhodoreae</taxon>
        <taxon>Rhododendron</taxon>
    </lineage>
</organism>
<evidence type="ECO:0000313" key="2">
    <source>
        <dbReference type="EMBL" id="KAG5551639.1"/>
    </source>
</evidence>
<keyword evidence="3" id="KW-1185">Reference proteome</keyword>
<evidence type="ECO:0008006" key="4">
    <source>
        <dbReference type="Google" id="ProtNLM"/>
    </source>
</evidence>
<feature type="compositionally biased region" description="Low complexity" evidence="1">
    <location>
        <begin position="184"/>
        <end position="197"/>
    </location>
</feature>
<proteinExistence type="predicted"/>
<comment type="caution">
    <text evidence="2">The sequence shown here is derived from an EMBL/GenBank/DDBJ whole genome shotgun (WGS) entry which is preliminary data.</text>
</comment>
<dbReference type="Proteomes" id="UP000823749">
    <property type="component" value="Chromosome 4"/>
</dbReference>